<feature type="transmembrane region" description="Helical" evidence="6">
    <location>
        <begin position="106"/>
        <end position="128"/>
    </location>
</feature>
<feature type="transmembrane region" description="Helical" evidence="6">
    <location>
        <begin position="423"/>
        <end position="443"/>
    </location>
</feature>
<keyword evidence="8" id="KW-1185">Reference proteome</keyword>
<feature type="transmembrane region" description="Helical" evidence="6">
    <location>
        <begin position="504"/>
        <end position="529"/>
    </location>
</feature>
<reference evidence="7 8" key="1">
    <citation type="submission" date="2017-05" db="EMBL/GenBank/DDBJ databases">
        <title>Draft genome sequence of Elsinoe australis.</title>
        <authorList>
            <person name="Cheng Q."/>
        </authorList>
    </citation>
    <scope>NUCLEOTIDE SEQUENCE [LARGE SCALE GENOMIC DNA]</scope>
    <source>
        <strain evidence="7 8">NL1</strain>
    </source>
</reference>
<protein>
    <recommendedName>
        <fullName evidence="9">Nodulin-like domain-containing protein</fullName>
    </recommendedName>
</protein>
<feature type="transmembrane region" description="Helical" evidence="6">
    <location>
        <begin position="172"/>
        <end position="191"/>
    </location>
</feature>
<feature type="region of interest" description="Disordered" evidence="5">
    <location>
        <begin position="836"/>
        <end position="876"/>
    </location>
</feature>
<feature type="transmembrane region" description="Helical" evidence="6">
    <location>
        <begin position="12"/>
        <end position="30"/>
    </location>
</feature>
<feature type="region of interest" description="Disordered" evidence="5">
    <location>
        <begin position="204"/>
        <end position="254"/>
    </location>
</feature>
<dbReference type="InterPro" id="IPR011701">
    <property type="entry name" value="MFS"/>
</dbReference>
<evidence type="ECO:0000256" key="2">
    <source>
        <dbReference type="ARBA" id="ARBA00022692"/>
    </source>
</evidence>
<dbReference type="GO" id="GO:0022857">
    <property type="term" value="F:transmembrane transporter activity"/>
    <property type="evidence" value="ECO:0007669"/>
    <property type="project" value="InterPro"/>
</dbReference>
<accession>A0A2P7YMS4</accession>
<feature type="compositionally biased region" description="Basic and acidic residues" evidence="5">
    <location>
        <begin position="1039"/>
        <end position="1053"/>
    </location>
</feature>
<feature type="region of interest" description="Disordered" evidence="5">
    <location>
        <begin position="597"/>
        <end position="617"/>
    </location>
</feature>
<feature type="transmembrane region" description="Helical" evidence="6">
    <location>
        <begin position="284"/>
        <end position="306"/>
    </location>
</feature>
<evidence type="ECO:0000256" key="4">
    <source>
        <dbReference type="ARBA" id="ARBA00023136"/>
    </source>
</evidence>
<dbReference type="Pfam" id="PF07690">
    <property type="entry name" value="MFS_1"/>
    <property type="match status" value="1"/>
</dbReference>
<feature type="transmembrane region" description="Helical" evidence="6">
    <location>
        <begin position="390"/>
        <end position="411"/>
    </location>
</feature>
<feature type="compositionally biased region" description="Low complexity" evidence="5">
    <location>
        <begin position="946"/>
        <end position="971"/>
    </location>
</feature>
<evidence type="ECO:0000256" key="6">
    <source>
        <dbReference type="SAM" id="Phobius"/>
    </source>
</evidence>
<dbReference type="STRING" id="40998.A0A2P7YMS4"/>
<evidence type="ECO:0000256" key="1">
    <source>
        <dbReference type="ARBA" id="ARBA00004141"/>
    </source>
</evidence>
<keyword evidence="4 6" id="KW-0472">Membrane</keyword>
<dbReference type="Gene3D" id="1.20.1250.20">
    <property type="entry name" value="MFS general substrate transporter like domains"/>
    <property type="match status" value="1"/>
</dbReference>
<feature type="compositionally biased region" description="Acidic residues" evidence="5">
    <location>
        <begin position="1008"/>
        <end position="1022"/>
    </location>
</feature>
<feature type="compositionally biased region" description="Polar residues" evidence="5">
    <location>
        <begin position="240"/>
        <end position="249"/>
    </location>
</feature>
<dbReference type="PANTHER" id="PTHR21576:SF158">
    <property type="entry name" value="RIBOSOMAL RNA-PROCESSING PROTEIN 12-LIKE CONSERVED DOMAIN-CONTAINING PROTEIN"/>
    <property type="match status" value="1"/>
</dbReference>
<keyword evidence="3 6" id="KW-1133">Transmembrane helix</keyword>
<dbReference type="PROSITE" id="PS50330">
    <property type="entry name" value="UIM"/>
    <property type="match status" value="1"/>
</dbReference>
<proteinExistence type="predicted"/>
<evidence type="ECO:0000313" key="8">
    <source>
        <dbReference type="Proteomes" id="UP000243723"/>
    </source>
</evidence>
<evidence type="ECO:0000256" key="5">
    <source>
        <dbReference type="SAM" id="MobiDB-lite"/>
    </source>
</evidence>
<gene>
    <name evidence="7" type="ORF">B9Z65_2016</name>
</gene>
<dbReference type="GO" id="GO:0000329">
    <property type="term" value="C:fungal-type vacuole membrane"/>
    <property type="evidence" value="ECO:0007669"/>
    <property type="project" value="TreeGrafter"/>
</dbReference>
<name>A0A2P7YMS4_9PEZI</name>
<feature type="region of interest" description="Disordered" evidence="5">
    <location>
        <begin position="924"/>
        <end position="1053"/>
    </location>
</feature>
<dbReference type="InterPro" id="IPR036259">
    <property type="entry name" value="MFS_trans_sf"/>
</dbReference>
<keyword evidence="2 6" id="KW-0812">Transmembrane</keyword>
<feature type="transmembrane region" description="Helical" evidence="6">
    <location>
        <begin position="77"/>
        <end position="94"/>
    </location>
</feature>
<feature type="compositionally biased region" description="Polar residues" evidence="5">
    <location>
        <begin position="858"/>
        <end position="869"/>
    </location>
</feature>
<dbReference type="AlphaFoldDB" id="A0A2P7YMS4"/>
<dbReference type="OrthoDB" id="410267at2759"/>
<dbReference type="Proteomes" id="UP000243723">
    <property type="component" value="Unassembled WGS sequence"/>
</dbReference>
<comment type="caution">
    <text evidence="7">The sequence shown here is derived from an EMBL/GenBank/DDBJ whole genome shotgun (WGS) entry which is preliminary data.</text>
</comment>
<dbReference type="EMBL" id="NHZQ01000412">
    <property type="protein sequence ID" value="PSK37274.1"/>
    <property type="molecule type" value="Genomic_DNA"/>
</dbReference>
<organism evidence="7 8">
    <name type="scientific">Elsinoe australis</name>
    <dbReference type="NCBI Taxonomy" id="40998"/>
    <lineage>
        <taxon>Eukaryota</taxon>
        <taxon>Fungi</taxon>
        <taxon>Dikarya</taxon>
        <taxon>Ascomycota</taxon>
        <taxon>Pezizomycotina</taxon>
        <taxon>Dothideomycetes</taxon>
        <taxon>Dothideomycetidae</taxon>
        <taxon>Myriangiales</taxon>
        <taxon>Elsinoaceae</taxon>
        <taxon>Elsinoe</taxon>
    </lineage>
</organism>
<dbReference type="SUPFAM" id="SSF103473">
    <property type="entry name" value="MFS general substrate transporter"/>
    <property type="match status" value="1"/>
</dbReference>
<evidence type="ECO:0008006" key="9">
    <source>
        <dbReference type="Google" id="ProtNLM"/>
    </source>
</evidence>
<evidence type="ECO:0000256" key="3">
    <source>
        <dbReference type="ARBA" id="ARBA00022989"/>
    </source>
</evidence>
<feature type="transmembrane region" description="Helical" evidence="6">
    <location>
        <begin position="140"/>
        <end position="160"/>
    </location>
</feature>
<sequence>MHEDGLRVARMVSVAAATLIAISCGTNYAYSAWAPQFAERLHLTATQSNIIGNAGNLGMYATGIPIGFIVDGRGPRLAVFIGAICLAAGYFPLYLAYEKGPGQTNFGLLCFASLLTGIGSCSSFSGAIKVCATNWPQHRGTATALPLSAFGLSAFAYGSISGLAFPGDAGDLLLFLSIGTFTTVFVGMLFLRMLPPGPVYSSVPTDERPGFMRRDSNRLERTDSRQSKSKPRAEEDIEASATSETSSLISGPGDISPDYKDVDEHDKSSQKSDLTHMDLLKSGAFWQLFIMLSLLCGIGLMTINNIGNDAKTLWHRWHPEASHDFILSRQLMHVGILSVCSFLGRLASGIGSDVLVKSYHSSRFWSLVASACIFTVAQTCALKIDNPNYLFLLSGFTGLGYGALFGVYPALVTDAFGAAKLGMSWGAITMAPVVSGNIFNLIYGANLDAHSDHPEGSERATPFADLTHALALLDICPPVRFFISAGPRLRGSSSPFRRNFLPSIANMSAVIVKGIIISLSLAAAVGIALQSPEVKDWLEEQRRKLAELLRNVSEGLDPQTRREAEAFAYEGQMPSPREIEGMQSATAVATGMNLDENGASRRMNRQSSSNPIDAEERRRLGREYLARRNQELLDMKKKKDSEKGEAAGIVTSETGFTKGDKEPLAIREKANSVNSLDRLINDDGSLRIDEKRLLPTPDTQSELPSHHDAEEKVRAPVAVRAMQAGSLFEYPFADEFAMSDSTDLDRAATPKPPVPPKIALSSETPVAPVAVPAASVEDPPEQVPEDIPQELSYDEQLARALSISLAESEDASRKTLHRTMTEQEAFERAIQESLKDAKKAIQPEPASSPKGPLVDFSSDVTTSKPSTNPFRRLSNDDDLYYLTPSTTGVHSPHAVAGSSTHKSLVQYPNMAEYLDSFRARSQQSTEYEFPDVPTGSLISIPRAEAEQQAPEAISHPAQPAQPTSPTATLSPSLPPQDALSTGYHTESETEDFASLPDSTAQSEGSLIEIEDVDIDSMSDDDDGIRTPQSWSEVGSDVGDSERSESEAGDLVHV</sequence>
<dbReference type="InterPro" id="IPR003903">
    <property type="entry name" value="UIM_dom"/>
</dbReference>
<feature type="compositionally biased region" description="Basic and acidic residues" evidence="5">
    <location>
        <begin position="205"/>
        <end position="234"/>
    </location>
</feature>
<dbReference type="PROSITE" id="PS51257">
    <property type="entry name" value="PROKAR_LIPOPROTEIN"/>
    <property type="match status" value="1"/>
</dbReference>
<dbReference type="PANTHER" id="PTHR21576">
    <property type="entry name" value="UNCHARACTERIZED NODULIN-LIKE PROTEIN"/>
    <property type="match status" value="1"/>
</dbReference>
<comment type="subcellular location">
    <subcellularLocation>
        <location evidence="1">Membrane</location>
        <topology evidence="1">Multi-pass membrane protein</topology>
    </subcellularLocation>
</comment>
<dbReference type="SMART" id="SM00726">
    <property type="entry name" value="UIM"/>
    <property type="match status" value="2"/>
</dbReference>
<evidence type="ECO:0000313" key="7">
    <source>
        <dbReference type="EMBL" id="PSK37274.1"/>
    </source>
</evidence>